<organism evidence="2 3">
    <name type="scientific">Pararhizobium capsulatum DSM 1112</name>
    <dbReference type="NCBI Taxonomy" id="1121113"/>
    <lineage>
        <taxon>Bacteria</taxon>
        <taxon>Pseudomonadati</taxon>
        <taxon>Pseudomonadota</taxon>
        <taxon>Alphaproteobacteria</taxon>
        <taxon>Hyphomicrobiales</taxon>
        <taxon>Rhizobiaceae</taxon>
        <taxon>Rhizobium/Agrobacterium group</taxon>
        <taxon>Pararhizobium</taxon>
    </lineage>
</organism>
<evidence type="ECO:0000256" key="1">
    <source>
        <dbReference type="SAM" id="SignalP"/>
    </source>
</evidence>
<accession>A0ABU0BQ62</accession>
<protein>
    <submittedName>
        <fullName evidence="2">Uncharacterized protein</fullName>
    </submittedName>
</protein>
<feature type="signal peptide" evidence="1">
    <location>
        <begin position="1"/>
        <end position="30"/>
    </location>
</feature>
<evidence type="ECO:0000313" key="2">
    <source>
        <dbReference type="EMBL" id="MDQ0320384.1"/>
    </source>
</evidence>
<dbReference type="Proteomes" id="UP001230207">
    <property type="component" value="Unassembled WGS sequence"/>
</dbReference>
<keyword evidence="3" id="KW-1185">Reference proteome</keyword>
<dbReference type="RefSeq" id="WP_307230088.1">
    <property type="nucleotide sequence ID" value="NZ_JAUSVF010000001.1"/>
</dbReference>
<feature type="chain" id="PRO_5045527759" evidence="1">
    <location>
        <begin position="31"/>
        <end position="201"/>
    </location>
</feature>
<sequence length="201" mass="21392">MAIFDFPSVNFKAAWLCGVFACALPAIAHAGALTDAAAKAESLAGAGDAVGAYDVMRGAVSDFSANLPFSIGKAVFVRSEPAGYAMYDTKDTSIFKPGETLVSYVEPIGLSWVPSTTQGKIQTHFTVDFDILNKQGEVLASQKGFGNFTFNGYFRNQEIYATLSIDVTGAPAGDYILRFHFNDGNNKKTASVEQAFTISGP</sequence>
<gene>
    <name evidence="2" type="ORF">QO002_002522</name>
</gene>
<proteinExistence type="predicted"/>
<name>A0ABU0BQ62_9HYPH</name>
<reference evidence="2 3" key="1">
    <citation type="submission" date="2023-07" db="EMBL/GenBank/DDBJ databases">
        <title>Genomic Encyclopedia of Type Strains, Phase IV (KMG-IV): sequencing the most valuable type-strain genomes for metagenomic binning, comparative biology and taxonomic classification.</title>
        <authorList>
            <person name="Goeker M."/>
        </authorList>
    </citation>
    <scope>NUCLEOTIDE SEQUENCE [LARGE SCALE GENOMIC DNA]</scope>
    <source>
        <strain evidence="2 3">DSM 1112</strain>
    </source>
</reference>
<comment type="caution">
    <text evidence="2">The sequence shown here is derived from an EMBL/GenBank/DDBJ whole genome shotgun (WGS) entry which is preliminary data.</text>
</comment>
<keyword evidence="1" id="KW-0732">Signal</keyword>
<dbReference type="EMBL" id="JAUSVF010000001">
    <property type="protein sequence ID" value="MDQ0320384.1"/>
    <property type="molecule type" value="Genomic_DNA"/>
</dbReference>
<evidence type="ECO:0000313" key="3">
    <source>
        <dbReference type="Proteomes" id="UP001230207"/>
    </source>
</evidence>